<dbReference type="CDD" id="cd02440">
    <property type="entry name" value="AdoMet_MTases"/>
    <property type="match status" value="1"/>
</dbReference>
<dbReference type="Pfam" id="PF13578">
    <property type="entry name" value="Methyltransf_24"/>
    <property type="match status" value="1"/>
</dbReference>
<dbReference type="Proteomes" id="UP000626109">
    <property type="component" value="Unassembled WGS sequence"/>
</dbReference>
<evidence type="ECO:0000313" key="1">
    <source>
        <dbReference type="EMBL" id="CAE8702099.1"/>
    </source>
</evidence>
<evidence type="ECO:0000313" key="2">
    <source>
        <dbReference type="Proteomes" id="UP000626109"/>
    </source>
</evidence>
<reference evidence="1" key="1">
    <citation type="submission" date="2021-02" db="EMBL/GenBank/DDBJ databases">
        <authorList>
            <person name="Dougan E. K."/>
            <person name="Rhodes N."/>
            <person name="Thang M."/>
            <person name="Chan C."/>
        </authorList>
    </citation>
    <scope>NUCLEOTIDE SEQUENCE</scope>
</reference>
<name>A0A813KK05_POLGL</name>
<dbReference type="Gene3D" id="3.40.50.150">
    <property type="entry name" value="Vaccinia Virus protein VP39"/>
    <property type="match status" value="1"/>
</dbReference>
<accession>A0A813KK05</accession>
<proteinExistence type="predicted"/>
<dbReference type="InterPro" id="IPR029063">
    <property type="entry name" value="SAM-dependent_MTases_sf"/>
</dbReference>
<dbReference type="AlphaFoldDB" id="A0A813KK05"/>
<dbReference type="EMBL" id="CAJNNW010030009">
    <property type="protein sequence ID" value="CAE8702099.1"/>
    <property type="molecule type" value="Genomic_DNA"/>
</dbReference>
<organism evidence="1 2">
    <name type="scientific">Polarella glacialis</name>
    <name type="common">Dinoflagellate</name>
    <dbReference type="NCBI Taxonomy" id="89957"/>
    <lineage>
        <taxon>Eukaryota</taxon>
        <taxon>Sar</taxon>
        <taxon>Alveolata</taxon>
        <taxon>Dinophyceae</taxon>
        <taxon>Suessiales</taxon>
        <taxon>Suessiaceae</taxon>
        <taxon>Polarella</taxon>
    </lineage>
</organism>
<sequence>MRLPSPTPVRGLLRCLDSAFFTKSFEEEGYHTIGDLRSDGQETAIAFVTALGMPRRADERLLALSFQEDEDLEDANVSPEGLVKAKAAAARVAQVGSALDGAWLEAVEPLYSMHMGCENMGPMLYSLMRFVKPSCCLEIGAGYTSAFMLQALEDNARELQFWAGWKASRPSGSPDPSAESWLAPEAEACESRLAGGVLHCVDNFAHAHTTAPQLLRTARRLGLEQRLRLHLDDGRAFVEESADSVPFFDFVWLDGLLDFAPPVGGDVKAGIDKFLGLIWPRVAPGGFVLLHSTLTNSAVRSWLDGLAASSSAWGPPGQVLSLLEPHKRFQNSFTMLQRRPEGYAEPQYSKLP</sequence>
<dbReference type="SUPFAM" id="SSF53335">
    <property type="entry name" value="S-adenosyl-L-methionine-dependent methyltransferases"/>
    <property type="match status" value="1"/>
</dbReference>
<comment type="caution">
    <text evidence="1">The sequence shown here is derived from an EMBL/GenBank/DDBJ whole genome shotgun (WGS) entry which is preliminary data.</text>
</comment>
<gene>
    <name evidence="1" type="ORF">PGLA2088_LOCUS32309</name>
</gene>
<protein>
    <submittedName>
        <fullName evidence="1">Uncharacterized protein</fullName>
    </submittedName>
</protein>